<keyword evidence="3" id="KW-1185">Reference proteome</keyword>
<protein>
    <submittedName>
        <fullName evidence="2">Uncharacterized protein</fullName>
    </submittedName>
</protein>
<dbReference type="AlphaFoldDB" id="A0AAV7DZ76"/>
<feature type="region of interest" description="Disordered" evidence="1">
    <location>
        <begin position="34"/>
        <end position="64"/>
    </location>
</feature>
<gene>
    <name evidence="2" type="ORF">H6P81_021086</name>
</gene>
<sequence length="64" mass="6857">MGYETAKSDMGALEAKRLLAVECRTFTPRKEEETRTDCKVGTSKLPSGGHVVDGGERKVAEDGG</sequence>
<reference evidence="2 3" key="1">
    <citation type="submission" date="2021-07" db="EMBL/GenBank/DDBJ databases">
        <title>The Aristolochia fimbriata genome: insights into angiosperm evolution, floral development and chemical biosynthesis.</title>
        <authorList>
            <person name="Jiao Y."/>
        </authorList>
    </citation>
    <scope>NUCLEOTIDE SEQUENCE [LARGE SCALE GENOMIC DNA]</scope>
    <source>
        <strain evidence="2">IBCAS-2021</strain>
        <tissue evidence="2">Leaf</tissue>
    </source>
</reference>
<feature type="compositionally biased region" description="Basic and acidic residues" evidence="1">
    <location>
        <begin position="53"/>
        <end position="64"/>
    </location>
</feature>
<accession>A0AAV7DZ76</accession>
<organism evidence="2 3">
    <name type="scientific">Aristolochia fimbriata</name>
    <name type="common">White veined hardy Dutchman's pipe vine</name>
    <dbReference type="NCBI Taxonomy" id="158543"/>
    <lineage>
        <taxon>Eukaryota</taxon>
        <taxon>Viridiplantae</taxon>
        <taxon>Streptophyta</taxon>
        <taxon>Embryophyta</taxon>
        <taxon>Tracheophyta</taxon>
        <taxon>Spermatophyta</taxon>
        <taxon>Magnoliopsida</taxon>
        <taxon>Magnoliidae</taxon>
        <taxon>Piperales</taxon>
        <taxon>Aristolochiaceae</taxon>
        <taxon>Aristolochia</taxon>
    </lineage>
</organism>
<evidence type="ECO:0000313" key="2">
    <source>
        <dbReference type="EMBL" id="KAG9440921.1"/>
    </source>
</evidence>
<name>A0AAV7DZ76_ARIFI</name>
<evidence type="ECO:0000313" key="3">
    <source>
        <dbReference type="Proteomes" id="UP000825729"/>
    </source>
</evidence>
<dbReference type="EMBL" id="JAINDJ010000008">
    <property type="protein sequence ID" value="KAG9440921.1"/>
    <property type="molecule type" value="Genomic_DNA"/>
</dbReference>
<dbReference type="Proteomes" id="UP000825729">
    <property type="component" value="Unassembled WGS sequence"/>
</dbReference>
<proteinExistence type="predicted"/>
<evidence type="ECO:0000256" key="1">
    <source>
        <dbReference type="SAM" id="MobiDB-lite"/>
    </source>
</evidence>
<comment type="caution">
    <text evidence="2">The sequence shown here is derived from an EMBL/GenBank/DDBJ whole genome shotgun (WGS) entry which is preliminary data.</text>
</comment>